<comment type="caution">
    <text evidence="1">The sequence shown here is derived from an EMBL/GenBank/DDBJ whole genome shotgun (WGS) entry which is preliminary data.</text>
</comment>
<evidence type="ECO:0000313" key="1">
    <source>
        <dbReference type="EMBL" id="GMH23444.1"/>
    </source>
</evidence>
<dbReference type="EMBL" id="BSYO01000026">
    <property type="protein sequence ID" value="GMH23444.1"/>
    <property type="molecule type" value="Genomic_DNA"/>
</dbReference>
<name>A0AAD3Y0X2_NEPGR</name>
<reference evidence="1" key="1">
    <citation type="submission" date="2023-05" db="EMBL/GenBank/DDBJ databases">
        <title>Nepenthes gracilis genome sequencing.</title>
        <authorList>
            <person name="Fukushima K."/>
        </authorList>
    </citation>
    <scope>NUCLEOTIDE SEQUENCE</scope>
    <source>
        <strain evidence="1">SING2019-196</strain>
    </source>
</reference>
<keyword evidence="2" id="KW-1185">Reference proteome</keyword>
<accession>A0AAD3Y0X2</accession>
<dbReference type="Proteomes" id="UP001279734">
    <property type="component" value="Unassembled WGS sequence"/>
</dbReference>
<proteinExistence type="predicted"/>
<sequence length="66" mass="7058">MSLGALACGFLHGQNTARATNRVQHGSGAAWPRLNQLRAVLVQSKSDPFRDVPWGQGEGIKGQNNS</sequence>
<gene>
    <name evidence="1" type="ORF">Nepgr_025287</name>
</gene>
<protein>
    <submittedName>
        <fullName evidence="1">Uncharacterized protein</fullName>
    </submittedName>
</protein>
<dbReference type="AlphaFoldDB" id="A0AAD3Y0X2"/>
<organism evidence="1 2">
    <name type="scientific">Nepenthes gracilis</name>
    <name type="common">Slender pitcher plant</name>
    <dbReference type="NCBI Taxonomy" id="150966"/>
    <lineage>
        <taxon>Eukaryota</taxon>
        <taxon>Viridiplantae</taxon>
        <taxon>Streptophyta</taxon>
        <taxon>Embryophyta</taxon>
        <taxon>Tracheophyta</taxon>
        <taxon>Spermatophyta</taxon>
        <taxon>Magnoliopsida</taxon>
        <taxon>eudicotyledons</taxon>
        <taxon>Gunneridae</taxon>
        <taxon>Pentapetalae</taxon>
        <taxon>Caryophyllales</taxon>
        <taxon>Nepenthaceae</taxon>
        <taxon>Nepenthes</taxon>
    </lineage>
</organism>
<evidence type="ECO:0000313" key="2">
    <source>
        <dbReference type="Proteomes" id="UP001279734"/>
    </source>
</evidence>